<sequence length="71" mass="8207">MWEVESRWVSGEVELEVARLTDGVGQEIKIEFEIEIEIEIEVEIEFEELLRGCPLFTVRASGRSPQAQLEE</sequence>
<evidence type="ECO:0000313" key="2">
    <source>
        <dbReference type="Proteomes" id="UP000541857"/>
    </source>
</evidence>
<keyword evidence="2" id="KW-1185">Reference proteome</keyword>
<dbReference type="EMBL" id="JACGLT010000005">
    <property type="protein sequence ID" value="MBA6152741.1"/>
    <property type="molecule type" value="Genomic_DNA"/>
</dbReference>
<evidence type="ECO:0000313" key="1">
    <source>
        <dbReference type="EMBL" id="MBA6152741.1"/>
    </source>
</evidence>
<dbReference type="RefSeq" id="WP_182204770.1">
    <property type="nucleotide sequence ID" value="NZ_JACGLT010000005.1"/>
</dbReference>
<reference evidence="1 2" key="1">
    <citation type="submission" date="2020-07" db="EMBL/GenBank/DDBJ databases">
        <title>Bacterium isolated from marine sediment.</title>
        <authorList>
            <person name="Shang D."/>
        </authorList>
    </citation>
    <scope>NUCLEOTIDE SEQUENCE [LARGE SCALE GENOMIC DNA]</scope>
    <source>
        <strain evidence="1 2">F6074</strain>
    </source>
</reference>
<name>A0A7W2R3D5_9FLAO</name>
<dbReference type="Proteomes" id="UP000541857">
    <property type="component" value="Unassembled WGS sequence"/>
</dbReference>
<dbReference type="AlphaFoldDB" id="A0A7W2R3D5"/>
<comment type="caution">
    <text evidence="1">The sequence shown here is derived from an EMBL/GenBank/DDBJ whole genome shotgun (WGS) entry which is preliminary data.</text>
</comment>
<gene>
    <name evidence="1" type="ORF">H3Z82_08405</name>
</gene>
<proteinExistence type="predicted"/>
<organism evidence="1 2">
    <name type="scientific">Gelidibacter maritimus</name>
    <dbReference type="NCBI Taxonomy" id="2761487"/>
    <lineage>
        <taxon>Bacteria</taxon>
        <taxon>Pseudomonadati</taxon>
        <taxon>Bacteroidota</taxon>
        <taxon>Flavobacteriia</taxon>
        <taxon>Flavobacteriales</taxon>
        <taxon>Flavobacteriaceae</taxon>
        <taxon>Gelidibacter</taxon>
    </lineage>
</organism>
<protein>
    <submittedName>
        <fullName evidence="1">Uncharacterized protein</fullName>
    </submittedName>
</protein>
<accession>A0A7W2R3D5</accession>